<feature type="transmembrane region" description="Helical" evidence="5">
    <location>
        <begin position="346"/>
        <end position="365"/>
    </location>
</feature>
<feature type="transmembrane region" description="Helical" evidence="5">
    <location>
        <begin position="100"/>
        <end position="118"/>
    </location>
</feature>
<feature type="transmembrane region" description="Helical" evidence="5">
    <location>
        <begin position="370"/>
        <end position="388"/>
    </location>
</feature>
<keyword evidence="4 5" id="KW-0472">Membrane</keyword>
<feature type="transmembrane region" description="Helical" evidence="5">
    <location>
        <begin position="43"/>
        <end position="60"/>
    </location>
</feature>
<evidence type="ECO:0000256" key="3">
    <source>
        <dbReference type="ARBA" id="ARBA00022989"/>
    </source>
</evidence>
<dbReference type="KEGG" id="ebi:EbC_00740"/>
<evidence type="ECO:0000256" key="2">
    <source>
        <dbReference type="ARBA" id="ARBA00022692"/>
    </source>
</evidence>
<keyword evidence="3 5" id="KW-1133">Transmembrane helix</keyword>
<dbReference type="eggNOG" id="COG3307">
    <property type="taxonomic scope" value="Bacteria"/>
</dbReference>
<gene>
    <name evidence="7" type="primary">waaL</name>
    <name evidence="7" type="ordered locus">EbC_00740</name>
</gene>
<name>D8MKE9_ERWBE</name>
<accession>D8MKE9</accession>
<feature type="transmembrane region" description="Helical" evidence="5">
    <location>
        <begin position="16"/>
        <end position="37"/>
    </location>
</feature>
<evidence type="ECO:0000313" key="7">
    <source>
        <dbReference type="EMBL" id="CAX57605.1"/>
    </source>
</evidence>
<dbReference type="STRING" id="634500.EbC_00740"/>
<keyword evidence="7" id="KW-0436">Ligase</keyword>
<feature type="domain" description="O-antigen ligase-related" evidence="6">
    <location>
        <begin position="199"/>
        <end position="353"/>
    </location>
</feature>
<evidence type="ECO:0000259" key="6">
    <source>
        <dbReference type="Pfam" id="PF04932"/>
    </source>
</evidence>
<dbReference type="Pfam" id="PF04932">
    <property type="entry name" value="Wzy_C"/>
    <property type="match status" value="1"/>
</dbReference>
<dbReference type="InterPro" id="IPR051533">
    <property type="entry name" value="WaaL-like"/>
</dbReference>
<feature type="transmembrane region" description="Helical" evidence="5">
    <location>
        <begin position="167"/>
        <end position="185"/>
    </location>
</feature>
<dbReference type="Proteomes" id="UP000008793">
    <property type="component" value="Chromosome"/>
</dbReference>
<reference evidence="7 8" key="1">
    <citation type="journal article" date="2010" name="BMC Genomics">
        <title>Genome comparison of the epiphytic bacteria Erwinia billingiae and E. tasmaniensis with the pear pathogen E. pyrifoliae.</title>
        <authorList>
            <person name="Kube M."/>
            <person name="Migdoll A.M."/>
            <person name="Gehring I."/>
            <person name="Heitmann K."/>
            <person name="Mayer Y."/>
            <person name="Kuhl H."/>
            <person name="Knaust F."/>
            <person name="Geider K."/>
            <person name="Reinhardt R."/>
        </authorList>
    </citation>
    <scope>NUCLEOTIDE SEQUENCE [LARGE SCALE GENOMIC DNA]</scope>
    <source>
        <strain evidence="7 8">Eb661</strain>
    </source>
</reference>
<dbReference type="HOGENOM" id="CLU_054167_0_0_6"/>
<dbReference type="EMBL" id="FP236843">
    <property type="protein sequence ID" value="CAX57605.1"/>
    <property type="molecule type" value="Genomic_DNA"/>
</dbReference>
<dbReference type="AlphaFoldDB" id="D8MKE9"/>
<sequence length="421" mass="48282">MREKMKMSFKDTDFRAVFYLLALACTLLTIMVTFIDVKGAKVLFYWSFYFSLAGILFNLKEYDKSRLWFIGLLAVLGLSKVIWFYWEYLGSADYSEFNDYFNAGKRLLLACFIGYWLFSQMKNYPKRSLWLIRSGLLVAFFAATLFGLYQYFSDIHRVAFSLDRATISAYGYAMLSTMVLFMLATEKHTPENILFCLAIFCLSYFILVQTGTRNMMAAYPLIILLVGVLQFRHFGLKSLFSVVIALVILVGVSYKPMIEPKLDSTLQEYNTYIQSDGNQFGSLTTRLAMWRVGSVCFIAHPLGMKTEDRTACFENYVKTRHTDTISLMYEKVHLHNELLDSATLQGIQGALVMLLFYVVLITYALRSRNALMLAVMFGVVISGLSDVVFISRELTICVALMLIVCEMFNALRRHQQSSLAR</sequence>
<feature type="transmembrane region" description="Helical" evidence="5">
    <location>
        <begin position="238"/>
        <end position="254"/>
    </location>
</feature>
<dbReference type="InterPro" id="IPR007016">
    <property type="entry name" value="O-antigen_ligase-rel_domated"/>
</dbReference>
<dbReference type="GO" id="GO:0016874">
    <property type="term" value="F:ligase activity"/>
    <property type="evidence" value="ECO:0007669"/>
    <property type="project" value="UniProtKB-KW"/>
</dbReference>
<evidence type="ECO:0000256" key="5">
    <source>
        <dbReference type="SAM" id="Phobius"/>
    </source>
</evidence>
<feature type="transmembrane region" description="Helical" evidence="5">
    <location>
        <begin position="192"/>
        <end position="209"/>
    </location>
</feature>
<evidence type="ECO:0000313" key="8">
    <source>
        <dbReference type="Proteomes" id="UP000008793"/>
    </source>
</evidence>
<feature type="transmembrane region" description="Helical" evidence="5">
    <location>
        <begin position="215"/>
        <end position="231"/>
    </location>
</feature>
<dbReference type="PANTHER" id="PTHR37422:SF13">
    <property type="entry name" value="LIPOPOLYSACCHARIDE BIOSYNTHESIS PROTEIN PA4999-RELATED"/>
    <property type="match status" value="1"/>
</dbReference>
<evidence type="ECO:0000256" key="4">
    <source>
        <dbReference type="ARBA" id="ARBA00023136"/>
    </source>
</evidence>
<dbReference type="GO" id="GO:0016020">
    <property type="term" value="C:membrane"/>
    <property type="evidence" value="ECO:0007669"/>
    <property type="project" value="UniProtKB-SubCell"/>
</dbReference>
<comment type="subcellular location">
    <subcellularLocation>
        <location evidence="1">Membrane</location>
        <topology evidence="1">Multi-pass membrane protein</topology>
    </subcellularLocation>
</comment>
<organism evidence="8">
    <name type="scientific">Erwinia billingiae (strain Eb661)</name>
    <dbReference type="NCBI Taxonomy" id="634500"/>
    <lineage>
        <taxon>Bacteria</taxon>
        <taxon>Pseudomonadati</taxon>
        <taxon>Pseudomonadota</taxon>
        <taxon>Gammaproteobacteria</taxon>
        <taxon>Enterobacterales</taxon>
        <taxon>Erwiniaceae</taxon>
        <taxon>Erwinia</taxon>
    </lineage>
</organism>
<proteinExistence type="predicted"/>
<dbReference type="PANTHER" id="PTHR37422">
    <property type="entry name" value="TEICHURONIC ACID BIOSYNTHESIS PROTEIN TUAE"/>
    <property type="match status" value="1"/>
</dbReference>
<protein>
    <submittedName>
        <fullName evidence="7">Lipid A core, surface polymer ligase WaaL</fullName>
    </submittedName>
</protein>
<evidence type="ECO:0000256" key="1">
    <source>
        <dbReference type="ARBA" id="ARBA00004141"/>
    </source>
</evidence>
<feature type="transmembrane region" description="Helical" evidence="5">
    <location>
        <begin position="394"/>
        <end position="411"/>
    </location>
</feature>
<keyword evidence="8" id="KW-1185">Reference proteome</keyword>
<feature type="transmembrane region" description="Helical" evidence="5">
    <location>
        <begin position="130"/>
        <end position="152"/>
    </location>
</feature>
<keyword evidence="2 5" id="KW-0812">Transmembrane</keyword>
<feature type="transmembrane region" description="Helical" evidence="5">
    <location>
        <begin position="67"/>
        <end position="88"/>
    </location>
</feature>